<organism evidence="2 3">
    <name type="scientific">Roseofilum acuticapitatum BLCC-M154</name>
    <dbReference type="NCBI Taxonomy" id="3022444"/>
    <lineage>
        <taxon>Bacteria</taxon>
        <taxon>Bacillati</taxon>
        <taxon>Cyanobacteriota</taxon>
        <taxon>Cyanophyceae</taxon>
        <taxon>Desertifilales</taxon>
        <taxon>Desertifilaceae</taxon>
        <taxon>Roseofilum</taxon>
        <taxon>Roseofilum acuticapitatum</taxon>
    </lineage>
</organism>
<dbReference type="Proteomes" id="UP001235303">
    <property type="component" value="Unassembled WGS sequence"/>
</dbReference>
<evidence type="ECO:0000256" key="1">
    <source>
        <dbReference type="SAM" id="SignalP"/>
    </source>
</evidence>
<keyword evidence="1" id="KW-0732">Signal</keyword>
<gene>
    <name evidence="2" type="ORF">PMG71_10385</name>
</gene>
<protein>
    <recommendedName>
        <fullName evidence="4">DUF928 domain-containing protein</fullName>
    </recommendedName>
</protein>
<feature type="chain" id="PRO_5046193902" description="DUF928 domain-containing protein" evidence="1">
    <location>
        <begin position="31"/>
        <end position="242"/>
    </location>
</feature>
<dbReference type="EMBL" id="JAQOSP010000070">
    <property type="protein sequence ID" value="MDJ1169833.1"/>
    <property type="molecule type" value="Genomic_DNA"/>
</dbReference>
<comment type="caution">
    <text evidence="2">The sequence shown here is derived from an EMBL/GenBank/DDBJ whole genome shotgun (WGS) entry which is preliminary data.</text>
</comment>
<name>A0ABT7ASE8_9CYAN</name>
<evidence type="ECO:0000313" key="3">
    <source>
        <dbReference type="Proteomes" id="UP001235303"/>
    </source>
</evidence>
<reference evidence="2 3" key="1">
    <citation type="submission" date="2023-01" db="EMBL/GenBank/DDBJ databases">
        <title>Novel diversity within Roseofilum (Cyanobacteria; Desertifilaceae) from marine benthic mats with descriptions of four novel species.</title>
        <authorList>
            <person name="Wang Y."/>
            <person name="Berthold D.E."/>
            <person name="Hu J."/>
            <person name="Lefler F.W."/>
            <person name="Laughinghouse H.D. IV."/>
        </authorList>
    </citation>
    <scope>NUCLEOTIDE SEQUENCE [LARGE SCALE GENOMIC DNA]</scope>
    <source>
        <strain evidence="2 3">BLCC-M154</strain>
    </source>
</reference>
<proteinExistence type="predicted"/>
<sequence length="242" mass="26799">MAKTVQYARMGLLSLIGAGLMVTHAMTSFAQTPEITEKLRNLIELKPPADEGDGGSRGSASSGVELICAISPTRESDLDTLTWLEPEVIWSDRPLFLWHPKIDDLVIQSIQVLREDTEEMIWESAVAGDRNFILYPPDAPPLQPGVAYTWQLVTDRPYMQATFQILDGAERSSIDNQMQAISTQLTREGVTPADIALNQALYLGEQELVSDMLHYIYSVPNPSESVQSLQNSIVTQFCPSDS</sequence>
<accession>A0ABT7ASE8</accession>
<feature type="signal peptide" evidence="1">
    <location>
        <begin position="1"/>
        <end position="30"/>
    </location>
</feature>
<evidence type="ECO:0008006" key="4">
    <source>
        <dbReference type="Google" id="ProtNLM"/>
    </source>
</evidence>
<dbReference type="RefSeq" id="WP_283753592.1">
    <property type="nucleotide sequence ID" value="NZ_JAQOSP010000070.1"/>
</dbReference>
<evidence type="ECO:0000313" key="2">
    <source>
        <dbReference type="EMBL" id="MDJ1169833.1"/>
    </source>
</evidence>
<keyword evidence="3" id="KW-1185">Reference proteome</keyword>